<name>A0A117NFE9_PICGL</name>
<dbReference type="EMBL" id="LKAM01000030">
    <property type="protein sequence ID" value="KUM45123.1"/>
    <property type="molecule type" value="Genomic_DNA"/>
</dbReference>
<organism evidence="1">
    <name type="scientific">Picea glauca</name>
    <name type="common">White spruce</name>
    <name type="synonym">Pinus glauca</name>
    <dbReference type="NCBI Taxonomy" id="3330"/>
    <lineage>
        <taxon>Eukaryota</taxon>
        <taxon>Viridiplantae</taxon>
        <taxon>Streptophyta</taxon>
        <taxon>Embryophyta</taxon>
        <taxon>Tracheophyta</taxon>
        <taxon>Spermatophyta</taxon>
        <taxon>Pinopsida</taxon>
        <taxon>Pinidae</taxon>
        <taxon>Conifers I</taxon>
        <taxon>Pinales</taxon>
        <taxon>Pinaceae</taxon>
        <taxon>Picea</taxon>
    </lineage>
</organism>
<gene>
    <name evidence="1" type="ORF">ABT39_MTgene4042</name>
</gene>
<geneLocation type="mitochondrion" evidence="1"/>
<protein>
    <submittedName>
        <fullName evidence="1">Uncharacterized protein</fullName>
    </submittedName>
</protein>
<proteinExistence type="predicted"/>
<keyword evidence="1" id="KW-0496">Mitochondrion</keyword>
<accession>A0A117NFE9</accession>
<reference evidence="1" key="1">
    <citation type="journal article" date="2015" name="Genome Biol. Evol.">
        <title>Organellar Genomes of White Spruce (Picea glauca): Assembly and Annotation.</title>
        <authorList>
            <person name="Jackman S.D."/>
            <person name="Warren R.L."/>
            <person name="Gibb E.A."/>
            <person name="Vandervalk B.P."/>
            <person name="Mohamadi H."/>
            <person name="Chu J."/>
            <person name="Raymond A."/>
            <person name="Pleasance S."/>
            <person name="Coope R."/>
            <person name="Wildung M.R."/>
            <person name="Ritland C.E."/>
            <person name="Bousquet J."/>
            <person name="Jones S.J."/>
            <person name="Bohlmann J."/>
            <person name="Birol I."/>
        </authorList>
    </citation>
    <scope>NUCLEOTIDE SEQUENCE [LARGE SCALE GENOMIC DNA]</scope>
    <source>
        <tissue evidence="1">Flushing bud</tissue>
    </source>
</reference>
<dbReference type="AlphaFoldDB" id="A0A117NFE9"/>
<evidence type="ECO:0000313" key="1">
    <source>
        <dbReference type="EMBL" id="KUM45123.1"/>
    </source>
</evidence>
<sequence length="122" mass="13941">MGLSYVRHVALSRPHISALRDRRIWPLYLCHVAFLRPYDRTVRSIPRGIFMTVRSLPRGYVLRVGSGCPISATWLRTARRIWPSNFRHVAQLSTSDLAVQLPPRGSIRHVGSGHPISATWLY</sequence>
<comment type="caution">
    <text evidence="1">The sequence shown here is derived from an EMBL/GenBank/DDBJ whole genome shotgun (WGS) entry which is preliminary data.</text>
</comment>